<dbReference type="GO" id="GO:0016020">
    <property type="term" value="C:membrane"/>
    <property type="evidence" value="ECO:0007669"/>
    <property type="project" value="UniProtKB-SubCell"/>
</dbReference>
<name>A0A396JSC5_MEDTR</name>
<evidence type="ECO:0000256" key="3">
    <source>
        <dbReference type="ARBA" id="ARBA00022692"/>
    </source>
</evidence>
<evidence type="ECO:0000256" key="5">
    <source>
        <dbReference type="ARBA" id="ARBA00022737"/>
    </source>
</evidence>
<feature type="domain" description="Leucine-rich repeat-containing N-terminal plant-type" evidence="10">
    <location>
        <begin position="5"/>
        <end position="29"/>
    </location>
</feature>
<dbReference type="EC" id="2.7.11.1" evidence="11"/>
<organism evidence="11 12">
    <name type="scientific">Medicago truncatula</name>
    <name type="common">Barrel medic</name>
    <name type="synonym">Medicago tribuloides</name>
    <dbReference type="NCBI Taxonomy" id="3880"/>
    <lineage>
        <taxon>Eukaryota</taxon>
        <taxon>Viridiplantae</taxon>
        <taxon>Streptophyta</taxon>
        <taxon>Embryophyta</taxon>
        <taxon>Tracheophyta</taxon>
        <taxon>Spermatophyta</taxon>
        <taxon>Magnoliopsida</taxon>
        <taxon>eudicotyledons</taxon>
        <taxon>Gunneridae</taxon>
        <taxon>Pentapetalae</taxon>
        <taxon>rosids</taxon>
        <taxon>fabids</taxon>
        <taxon>Fabales</taxon>
        <taxon>Fabaceae</taxon>
        <taxon>Papilionoideae</taxon>
        <taxon>50 kb inversion clade</taxon>
        <taxon>NPAAA clade</taxon>
        <taxon>Hologalegina</taxon>
        <taxon>IRL clade</taxon>
        <taxon>Trifolieae</taxon>
        <taxon>Medicago</taxon>
    </lineage>
</organism>
<dbReference type="InterPro" id="IPR046959">
    <property type="entry name" value="PRK1-6/SRF4-like"/>
</dbReference>
<dbReference type="GO" id="GO:0004674">
    <property type="term" value="F:protein serine/threonine kinase activity"/>
    <property type="evidence" value="ECO:0007669"/>
    <property type="project" value="UniProtKB-KW"/>
</dbReference>
<dbReference type="InterPro" id="IPR032675">
    <property type="entry name" value="LRR_dom_sf"/>
</dbReference>
<evidence type="ECO:0000313" key="11">
    <source>
        <dbReference type="EMBL" id="RHN79223.1"/>
    </source>
</evidence>
<sequence>MYRTLNNPQGLQGWNGADPCEESWTGVACFGSSVIQLMVWLLYSHNLIYLLPYSGFISDVSSNSIMGEIPYGLPPNATHMNLSHNFLYGPIGNVFTGLDNLKEMDLSYNNFTGDLPSSFGSLINLDRLFLQHNRFTGSVTYLAELPLIDLNIQENLFSGILPQHFQSIPNLWIGSNMFHAADGSPPWGFPLDDVPLEHNISRPPTTQANAIQNFAPPNARKQKKKRIGPGGIAFMVGGGTLLVTGLALFLAIHLNKIHTERQKSFVFVSNRHSPLPSHPISAANGETLLVKTKNQ</sequence>
<feature type="transmembrane region" description="Helical" evidence="9">
    <location>
        <begin position="230"/>
        <end position="254"/>
    </location>
</feature>
<evidence type="ECO:0000256" key="7">
    <source>
        <dbReference type="ARBA" id="ARBA00023136"/>
    </source>
</evidence>
<dbReference type="EMBL" id="PSQE01000001">
    <property type="protein sequence ID" value="RHN79223.1"/>
    <property type="molecule type" value="Genomic_DNA"/>
</dbReference>
<keyword evidence="7 9" id="KW-0472">Membrane</keyword>
<keyword evidence="6 9" id="KW-1133">Transmembrane helix</keyword>
<keyword evidence="11" id="KW-0808">Transferase</keyword>
<keyword evidence="2" id="KW-0433">Leucine-rich repeat</keyword>
<keyword evidence="5" id="KW-0677">Repeat</keyword>
<comment type="subcellular location">
    <subcellularLocation>
        <location evidence="1">Membrane</location>
    </subcellularLocation>
</comment>
<evidence type="ECO:0000256" key="6">
    <source>
        <dbReference type="ARBA" id="ARBA00022989"/>
    </source>
</evidence>
<keyword evidence="11" id="KW-0418">Kinase</keyword>
<keyword evidence="11" id="KW-0723">Serine/threonine-protein kinase</keyword>
<proteinExistence type="predicted"/>
<keyword evidence="3 9" id="KW-0812">Transmembrane</keyword>
<evidence type="ECO:0000256" key="4">
    <source>
        <dbReference type="ARBA" id="ARBA00022729"/>
    </source>
</evidence>
<dbReference type="PANTHER" id="PTHR48007">
    <property type="entry name" value="LEUCINE-RICH REPEAT RECEPTOR-LIKE PROTEIN KINASE PXC1"/>
    <property type="match status" value="1"/>
</dbReference>
<dbReference type="AlphaFoldDB" id="A0A396JSC5"/>
<dbReference type="Pfam" id="PF13855">
    <property type="entry name" value="LRR_8"/>
    <property type="match status" value="1"/>
</dbReference>
<dbReference type="Pfam" id="PF08263">
    <property type="entry name" value="LRRNT_2"/>
    <property type="match status" value="1"/>
</dbReference>
<evidence type="ECO:0000256" key="9">
    <source>
        <dbReference type="SAM" id="Phobius"/>
    </source>
</evidence>
<comment type="caution">
    <text evidence="11">The sequence shown here is derived from an EMBL/GenBank/DDBJ whole genome shotgun (WGS) entry which is preliminary data.</text>
</comment>
<dbReference type="InterPro" id="IPR001611">
    <property type="entry name" value="Leu-rich_rpt"/>
</dbReference>
<dbReference type="Gramene" id="rna2971">
    <property type="protein sequence ID" value="RHN79223.1"/>
    <property type="gene ID" value="gene2971"/>
</dbReference>
<evidence type="ECO:0000256" key="2">
    <source>
        <dbReference type="ARBA" id="ARBA00022614"/>
    </source>
</evidence>
<protein>
    <submittedName>
        <fullName evidence="11">Putative non-specific serine/threonine protein kinase</fullName>
        <ecNumber evidence="11">2.7.11.1</ecNumber>
    </submittedName>
</protein>
<keyword evidence="8" id="KW-0675">Receptor</keyword>
<reference evidence="12" key="1">
    <citation type="journal article" date="2018" name="Nat. Plants">
        <title>Whole-genome landscape of Medicago truncatula symbiotic genes.</title>
        <authorList>
            <person name="Pecrix Y."/>
            <person name="Staton S.E."/>
            <person name="Sallet E."/>
            <person name="Lelandais-Briere C."/>
            <person name="Moreau S."/>
            <person name="Carrere S."/>
            <person name="Blein T."/>
            <person name="Jardinaud M.F."/>
            <person name="Latrasse D."/>
            <person name="Zouine M."/>
            <person name="Zahm M."/>
            <person name="Kreplak J."/>
            <person name="Mayjonade B."/>
            <person name="Satge C."/>
            <person name="Perez M."/>
            <person name="Cauet S."/>
            <person name="Marande W."/>
            <person name="Chantry-Darmon C."/>
            <person name="Lopez-Roques C."/>
            <person name="Bouchez O."/>
            <person name="Berard A."/>
            <person name="Debelle F."/>
            <person name="Munos S."/>
            <person name="Bendahmane A."/>
            <person name="Berges H."/>
            <person name="Niebel A."/>
            <person name="Buitink J."/>
            <person name="Frugier F."/>
            <person name="Benhamed M."/>
            <person name="Crespi M."/>
            <person name="Gouzy J."/>
            <person name="Gamas P."/>
        </authorList>
    </citation>
    <scope>NUCLEOTIDE SEQUENCE [LARGE SCALE GENOMIC DNA]</scope>
    <source>
        <strain evidence="12">cv. Jemalong A17</strain>
    </source>
</reference>
<dbReference type="SUPFAM" id="SSF52058">
    <property type="entry name" value="L domain-like"/>
    <property type="match status" value="1"/>
</dbReference>
<evidence type="ECO:0000259" key="10">
    <source>
        <dbReference type="Pfam" id="PF08263"/>
    </source>
</evidence>
<evidence type="ECO:0000256" key="1">
    <source>
        <dbReference type="ARBA" id="ARBA00004370"/>
    </source>
</evidence>
<dbReference type="PANTHER" id="PTHR48007:SF56">
    <property type="entry name" value="LOW QUALITY PROTEIN: PROTEIN STRUBBELIG-RECEPTOR FAMILY 2"/>
    <property type="match status" value="1"/>
</dbReference>
<keyword evidence="4" id="KW-0732">Signal</keyword>
<evidence type="ECO:0000313" key="12">
    <source>
        <dbReference type="Proteomes" id="UP000265566"/>
    </source>
</evidence>
<dbReference type="Proteomes" id="UP000265566">
    <property type="component" value="Chromosome 1"/>
</dbReference>
<accession>A0A396JSC5</accession>
<evidence type="ECO:0000256" key="8">
    <source>
        <dbReference type="ARBA" id="ARBA00023170"/>
    </source>
</evidence>
<gene>
    <name evidence="11" type="ORF">MtrunA17_Chr1g0174851</name>
</gene>
<dbReference type="Gene3D" id="3.80.10.10">
    <property type="entry name" value="Ribonuclease Inhibitor"/>
    <property type="match status" value="1"/>
</dbReference>
<dbReference type="InterPro" id="IPR013210">
    <property type="entry name" value="LRR_N_plant-typ"/>
</dbReference>
<dbReference type="FunFam" id="3.80.10.10:FF:000062">
    <property type="entry name" value="protein STRUBBELIG-RECEPTOR FAMILY 3"/>
    <property type="match status" value="1"/>
</dbReference>